<dbReference type="InterPro" id="IPR000008">
    <property type="entry name" value="C2_dom"/>
</dbReference>
<evidence type="ECO:0000313" key="13">
    <source>
        <dbReference type="EMBL" id="KDO63829.1"/>
    </source>
</evidence>
<name>A0A067F8X8_CITSI</name>
<dbReference type="Proteomes" id="UP000027120">
    <property type="component" value="Unassembled WGS sequence"/>
</dbReference>
<dbReference type="PROSITE" id="PS50004">
    <property type="entry name" value="C2"/>
    <property type="match status" value="1"/>
</dbReference>
<dbReference type="GO" id="GO:0009738">
    <property type="term" value="P:abscisic acid-activated signaling pathway"/>
    <property type="evidence" value="ECO:0007669"/>
    <property type="project" value="UniProtKB-KW"/>
</dbReference>
<proteinExistence type="inferred from homology"/>
<evidence type="ECO:0000256" key="11">
    <source>
        <dbReference type="ARBA" id="ARBA00024037"/>
    </source>
</evidence>
<keyword evidence="4" id="KW-1003">Cell membrane</keyword>
<comment type="similarity">
    <text evidence="11">Belongs to the plant CAR protein family.</text>
</comment>
<dbReference type="SMART" id="SM00239">
    <property type="entry name" value="C2"/>
    <property type="match status" value="1"/>
</dbReference>
<dbReference type="CDD" id="cd04038">
    <property type="entry name" value="C2_ArfGAP"/>
    <property type="match status" value="1"/>
</dbReference>
<dbReference type="GO" id="GO:0046872">
    <property type="term" value="F:metal ion binding"/>
    <property type="evidence" value="ECO:0007669"/>
    <property type="project" value="UniProtKB-KW"/>
</dbReference>
<keyword evidence="8" id="KW-0446">Lipid-binding</keyword>
<keyword evidence="6" id="KW-0479">Metal-binding</keyword>
<dbReference type="SMR" id="A0A067F8X8"/>
<gene>
    <name evidence="13" type="ORF">CISIN_1g028875mg</name>
</gene>
<dbReference type="GO" id="GO:0005096">
    <property type="term" value="F:GTPase activator activity"/>
    <property type="evidence" value="ECO:0007669"/>
    <property type="project" value="UniProtKB-KW"/>
</dbReference>
<feature type="domain" description="C2" evidence="12">
    <location>
        <begin position="29"/>
        <end position="140"/>
    </location>
</feature>
<dbReference type="GO" id="GO:0005886">
    <property type="term" value="C:plasma membrane"/>
    <property type="evidence" value="ECO:0007669"/>
    <property type="project" value="UniProtKB-SubCell"/>
</dbReference>
<reference evidence="13 14" key="1">
    <citation type="submission" date="2014-04" db="EMBL/GenBank/DDBJ databases">
        <authorList>
            <consortium name="International Citrus Genome Consortium"/>
            <person name="Gmitter F."/>
            <person name="Chen C."/>
            <person name="Farmerie W."/>
            <person name="Harkins T."/>
            <person name="Desany B."/>
            <person name="Mohiuddin M."/>
            <person name="Kodira C."/>
            <person name="Borodovsky M."/>
            <person name="Lomsadze A."/>
            <person name="Burns P."/>
            <person name="Jenkins J."/>
            <person name="Prochnik S."/>
            <person name="Shu S."/>
            <person name="Chapman J."/>
            <person name="Pitluck S."/>
            <person name="Schmutz J."/>
            <person name="Rokhsar D."/>
        </authorList>
    </citation>
    <scope>NUCLEOTIDE SEQUENCE</scope>
</reference>
<sequence length="202" mass="22850">MRIPCIYSKGDHNNPLMVDSPKQTAMGTGDGVRRTSLMETLLGLLRIRIKRGVNLAVRDVRSSDPYVVVKMGKQKLKTRVIKKDVNPEWNEDLTLSITDPNVPITLTVYDHDLFSKDDRMGDAEFDIKTYIEALKMNLDSLPTGTIISRVMPSRHNCLSEQSCVVWKEGKVVQDLVLRLRNVECGELEIQLQWIDLPGSKGL</sequence>
<dbReference type="eggNOG" id="KOG1030">
    <property type="taxonomic scope" value="Eukaryota"/>
</dbReference>
<dbReference type="InterPro" id="IPR044562">
    <property type="entry name" value="CAR1-11"/>
</dbReference>
<dbReference type="Gene3D" id="2.60.40.150">
    <property type="entry name" value="C2 domain"/>
    <property type="match status" value="1"/>
</dbReference>
<dbReference type="Pfam" id="PF00168">
    <property type="entry name" value="C2"/>
    <property type="match status" value="1"/>
</dbReference>
<evidence type="ECO:0000256" key="7">
    <source>
        <dbReference type="ARBA" id="ARBA00022837"/>
    </source>
</evidence>
<evidence type="ECO:0000256" key="1">
    <source>
        <dbReference type="ARBA" id="ARBA00004123"/>
    </source>
</evidence>
<evidence type="ECO:0000256" key="4">
    <source>
        <dbReference type="ARBA" id="ARBA00022475"/>
    </source>
</evidence>
<evidence type="ECO:0000256" key="9">
    <source>
        <dbReference type="ARBA" id="ARBA00023136"/>
    </source>
</evidence>
<protein>
    <recommendedName>
        <fullName evidence="12">C2 domain-containing protein</fullName>
    </recommendedName>
</protein>
<evidence type="ECO:0000256" key="8">
    <source>
        <dbReference type="ARBA" id="ARBA00023121"/>
    </source>
</evidence>
<comment type="subcellular location">
    <subcellularLocation>
        <location evidence="2">Cell membrane</location>
    </subcellularLocation>
    <subcellularLocation>
        <location evidence="1">Nucleus</location>
    </subcellularLocation>
</comment>
<dbReference type="PANTHER" id="PTHR45933">
    <property type="entry name" value="PROTEIN C2-DOMAIN ABA-RELATED 4"/>
    <property type="match status" value="1"/>
</dbReference>
<evidence type="ECO:0000256" key="6">
    <source>
        <dbReference type="ARBA" id="ARBA00022723"/>
    </source>
</evidence>
<keyword evidence="7" id="KW-0106">Calcium</keyword>
<evidence type="ECO:0000313" key="14">
    <source>
        <dbReference type="Proteomes" id="UP000027120"/>
    </source>
</evidence>
<dbReference type="PaxDb" id="2711-XP_006490774.1"/>
<accession>A0A067F8X8</accession>
<dbReference type="SUPFAM" id="SSF49562">
    <property type="entry name" value="C2 domain (Calcium/lipid-binding domain, CaLB)"/>
    <property type="match status" value="1"/>
</dbReference>
<keyword evidence="14" id="KW-1185">Reference proteome</keyword>
<dbReference type="GO" id="GO:0005634">
    <property type="term" value="C:nucleus"/>
    <property type="evidence" value="ECO:0007669"/>
    <property type="project" value="UniProtKB-SubCell"/>
</dbReference>
<dbReference type="GO" id="GO:0008289">
    <property type="term" value="F:lipid binding"/>
    <property type="evidence" value="ECO:0007669"/>
    <property type="project" value="UniProtKB-KW"/>
</dbReference>
<keyword evidence="10" id="KW-0539">Nucleus</keyword>
<dbReference type="PANTHER" id="PTHR45933:SF5">
    <property type="entry name" value="PROTEIN C2-DOMAIN ABA-RELATED 4"/>
    <property type="match status" value="1"/>
</dbReference>
<evidence type="ECO:0000256" key="2">
    <source>
        <dbReference type="ARBA" id="ARBA00004236"/>
    </source>
</evidence>
<evidence type="ECO:0000256" key="5">
    <source>
        <dbReference type="ARBA" id="ARBA00022682"/>
    </source>
</evidence>
<dbReference type="AlphaFoldDB" id="A0A067F8X8"/>
<evidence type="ECO:0000259" key="12">
    <source>
        <dbReference type="PROSITE" id="PS50004"/>
    </source>
</evidence>
<keyword evidence="3" id="KW-0343">GTPase activation</keyword>
<dbReference type="EMBL" id="KK784911">
    <property type="protein sequence ID" value="KDO63829.1"/>
    <property type="molecule type" value="Genomic_DNA"/>
</dbReference>
<dbReference type="KEGG" id="cit:102622627"/>
<keyword evidence="9" id="KW-0472">Membrane</keyword>
<organism evidence="13 14">
    <name type="scientific">Citrus sinensis</name>
    <name type="common">Sweet orange</name>
    <name type="synonym">Citrus aurantium var. sinensis</name>
    <dbReference type="NCBI Taxonomy" id="2711"/>
    <lineage>
        <taxon>Eukaryota</taxon>
        <taxon>Viridiplantae</taxon>
        <taxon>Streptophyta</taxon>
        <taxon>Embryophyta</taxon>
        <taxon>Tracheophyta</taxon>
        <taxon>Spermatophyta</taxon>
        <taxon>Magnoliopsida</taxon>
        <taxon>eudicotyledons</taxon>
        <taxon>Gunneridae</taxon>
        <taxon>Pentapetalae</taxon>
        <taxon>rosids</taxon>
        <taxon>malvids</taxon>
        <taxon>Sapindales</taxon>
        <taxon>Rutaceae</taxon>
        <taxon>Aurantioideae</taxon>
        <taxon>Citrus</taxon>
    </lineage>
</organism>
<evidence type="ECO:0000256" key="10">
    <source>
        <dbReference type="ARBA" id="ARBA00023242"/>
    </source>
</evidence>
<evidence type="ECO:0000256" key="3">
    <source>
        <dbReference type="ARBA" id="ARBA00022468"/>
    </source>
</evidence>
<dbReference type="OrthoDB" id="73919at2759"/>
<keyword evidence="5" id="KW-0938">Abscisic acid signaling pathway</keyword>
<dbReference type="InterPro" id="IPR035892">
    <property type="entry name" value="C2_domain_sf"/>
</dbReference>